<dbReference type="EMBL" id="BKCJ010004446">
    <property type="protein sequence ID" value="GEU61085.1"/>
    <property type="molecule type" value="Genomic_DNA"/>
</dbReference>
<organism evidence="3">
    <name type="scientific">Tanacetum cinerariifolium</name>
    <name type="common">Dalmatian daisy</name>
    <name type="synonym">Chrysanthemum cinerariifolium</name>
    <dbReference type="NCBI Taxonomy" id="118510"/>
    <lineage>
        <taxon>Eukaryota</taxon>
        <taxon>Viridiplantae</taxon>
        <taxon>Streptophyta</taxon>
        <taxon>Embryophyta</taxon>
        <taxon>Tracheophyta</taxon>
        <taxon>Spermatophyta</taxon>
        <taxon>Magnoliopsida</taxon>
        <taxon>eudicotyledons</taxon>
        <taxon>Gunneridae</taxon>
        <taxon>Pentapetalae</taxon>
        <taxon>asterids</taxon>
        <taxon>campanulids</taxon>
        <taxon>Asterales</taxon>
        <taxon>Asteraceae</taxon>
        <taxon>Asteroideae</taxon>
        <taxon>Anthemideae</taxon>
        <taxon>Anthemidinae</taxon>
        <taxon>Tanacetum</taxon>
    </lineage>
</organism>
<proteinExistence type="predicted"/>
<feature type="region of interest" description="Disordered" evidence="1">
    <location>
        <begin position="86"/>
        <end position="107"/>
    </location>
</feature>
<dbReference type="CDD" id="cd09272">
    <property type="entry name" value="RNase_HI_RT_Ty1"/>
    <property type="match status" value="1"/>
</dbReference>
<evidence type="ECO:0000259" key="2">
    <source>
        <dbReference type="Pfam" id="PF17921"/>
    </source>
</evidence>
<dbReference type="InterPro" id="IPR041588">
    <property type="entry name" value="Integrase_H2C2"/>
</dbReference>
<dbReference type="CDD" id="cd00303">
    <property type="entry name" value="retropepsin_like"/>
    <property type="match status" value="1"/>
</dbReference>
<dbReference type="AlphaFoldDB" id="A0A6L2LLN3"/>
<feature type="domain" description="Integrase zinc-binding" evidence="2">
    <location>
        <begin position="734"/>
        <end position="776"/>
    </location>
</feature>
<dbReference type="Pfam" id="PF17921">
    <property type="entry name" value="Integrase_H2C2"/>
    <property type="match status" value="1"/>
</dbReference>
<protein>
    <submittedName>
        <fullName evidence="3">Reverse transcriptase domain-containing protein</fullName>
    </submittedName>
</protein>
<dbReference type="Gene3D" id="1.10.340.70">
    <property type="match status" value="1"/>
</dbReference>
<sequence length="778" mass="88371">MAKSLASHISSNGRSQFGAIKIGASVKEYQEKNKIGLKPDKNRKRIRRVVPKNCNPKGERFLIASRFPTPPLACLFFSQRATVKSSSKLSRDQTSNPTSTTNPTLKGRIRRSLKQKLENSNFEENLLPPEVPMAENQTMAQLLQAPTDGYEDAIVIPEIAANNFELKHGLINLIQNKQFLGHEKEDPHAHLRYFNKITSTMRDKYIGDILKKFGFSDVRSSNTPMDKENPWGKDGTGKDVDLHLYRSIIGSLMYLTASRPDIMFAVSFSDSDYGGASQDRKSTTGGSQFLGRRLISWQCKKQTIVATSTTEAEYVTAASCCGKVLWIQNQLLDYGAKSLMEAIEKRFGGNKETKKVQKTLLKQPYKNFTGLSFECLDQIHDRLHKLISQLEILVQTSRSGISYLLAVATIFTGSGNLYCQWELLTWQVMPRNVNLINIRNPTPARGACYEYESTDHLKPTCPRLNRSQGMGGNRQNQVVANKEGQDHGNQGNQARGRAFMLGAHKARQDPKIMTGTFTLNNHFATTLFDSGADNSFVFTTFIPLLGIEPSELGFRYEIEITSRQLLEIDKVIKGCKLKIEGHVFDIHLIPFGHGSFDVIIGMDWLSNHKVKLICYEKVVMIQLLDNKLLRVLGERPKEKVRLLMSAKASDKKQEEIVMVRYFPEDEEQELAFQTLKDKLCNVPVLALLDGREDFVEAVDESAGLQKGLDKMIEQRSDGTLFYLDRVWVPLKGDVRTLIMYEAHKSKYFVHPRVDKMYFDLRVRYWWLGMEKDIAVYFI</sequence>
<keyword evidence="3" id="KW-0548">Nucleotidyltransferase</keyword>
<dbReference type="Gene3D" id="2.40.70.10">
    <property type="entry name" value="Acid Proteases"/>
    <property type="match status" value="1"/>
</dbReference>
<feature type="compositionally biased region" description="Low complexity" evidence="1">
    <location>
        <begin position="94"/>
        <end position="104"/>
    </location>
</feature>
<dbReference type="PANTHER" id="PTHR11439:SF495">
    <property type="entry name" value="REVERSE TRANSCRIPTASE, RNA-DEPENDENT DNA POLYMERASE-RELATED"/>
    <property type="match status" value="1"/>
</dbReference>
<gene>
    <name evidence="3" type="ORF">Tci_033063</name>
</gene>
<dbReference type="SUPFAM" id="SSF50630">
    <property type="entry name" value="Acid proteases"/>
    <property type="match status" value="1"/>
</dbReference>
<evidence type="ECO:0000256" key="1">
    <source>
        <dbReference type="SAM" id="MobiDB-lite"/>
    </source>
</evidence>
<dbReference type="Pfam" id="PF08284">
    <property type="entry name" value="RVP_2"/>
    <property type="match status" value="1"/>
</dbReference>
<evidence type="ECO:0000313" key="3">
    <source>
        <dbReference type="EMBL" id="GEU61085.1"/>
    </source>
</evidence>
<keyword evidence="3" id="KW-0695">RNA-directed DNA polymerase</keyword>
<dbReference type="PANTHER" id="PTHR11439">
    <property type="entry name" value="GAG-POL-RELATED RETROTRANSPOSON"/>
    <property type="match status" value="1"/>
</dbReference>
<dbReference type="InterPro" id="IPR021109">
    <property type="entry name" value="Peptidase_aspartic_dom_sf"/>
</dbReference>
<dbReference type="GO" id="GO:0003964">
    <property type="term" value="F:RNA-directed DNA polymerase activity"/>
    <property type="evidence" value="ECO:0007669"/>
    <property type="project" value="UniProtKB-KW"/>
</dbReference>
<reference evidence="3" key="1">
    <citation type="journal article" date="2019" name="Sci. Rep.">
        <title>Draft genome of Tanacetum cinerariifolium, the natural source of mosquito coil.</title>
        <authorList>
            <person name="Yamashiro T."/>
            <person name="Shiraishi A."/>
            <person name="Satake H."/>
            <person name="Nakayama K."/>
        </authorList>
    </citation>
    <scope>NUCLEOTIDE SEQUENCE</scope>
</reference>
<accession>A0A6L2LLN3</accession>
<comment type="caution">
    <text evidence="3">The sequence shown here is derived from an EMBL/GenBank/DDBJ whole genome shotgun (WGS) entry which is preliminary data.</text>
</comment>
<keyword evidence="3" id="KW-0808">Transferase</keyword>
<name>A0A6L2LLN3_TANCI</name>